<keyword evidence="8" id="KW-1185">Reference proteome</keyword>
<evidence type="ECO:0000256" key="5">
    <source>
        <dbReference type="PROSITE-ProRule" id="PRU00277"/>
    </source>
</evidence>
<evidence type="ECO:0000259" key="6">
    <source>
        <dbReference type="PROSITE" id="PS50059"/>
    </source>
</evidence>
<organism evidence="7 8">
    <name type="scientific">Micromonas commoda (strain RCC299 / NOUM17 / CCMP2709)</name>
    <name type="common">Picoplanktonic green alga</name>
    <dbReference type="NCBI Taxonomy" id="296587"/>
    <lineage>
        <taxon>Eukaryota</taxon>
        <taxon>Viridiplantae</taxon>
        <taxon>Chlorophyta</taxon>
        <taxon>Mamiellophyceae</taxon>
        <taxon>Mamiellales</taxon>
        <taxon>Mamiellaceae</taxon>
        <taxon>Micromonas</taxon>
    </lineage>
</organism>
<dbReference type="AlphaFoldDB" id="C1EDE4"/>
<dbReference type="OrthoDB" id="1902587at2759"/>
<dbReference type="PROSITE" id="PS50059">
    <property type="entry name" value="FKBP_PPIASE"/>
    <property type="match status" value="1"/>
</dbReference>
<dbReference type="PANTHER" id="PTHR43811:SF19">
    <property type="entry name" value="39 KDA FK506-BINDING NUCLEAR PROTEIN"/>
    <property type="match status" value="1"/>
</dbReference>
<dbReference type="EMBL" id="CP001330">
    <property type="protein sequence ID" value="ACO66040.1"/>
    <property type="molecule type" value="Genomic_DNA"/>
</dbReference>
<dbReference type="SUPFAM" id="SSF54534">
    <property type="entry name" value="FKBP-like"/>
    <property type="match status" value="1"/>
</dbReference>
<gene>
    <name evidence="7" type="ORF">MICPUN_86352</name>
</gene>
<dbReference type="GO" id="GO:0003755">
    <property type="term" value="F:peptidyl-prolyl cis-trans isomerase activity"/>
    <property type="evidence" value="ECO:0007669"/>
    <property type="project" value="UniProtKB-KW"/>
</dbReference>
<evidence type="ECO:0000256" key="4">
    <source>
        <dbReference type="ARBA" id="ARBA00023235"/>
    </source>
</evidence>
<dbReference type="GeneID" id="8247516"/>
<reference evidence="7 8" key="1">
    <citation type="journal article" date="2009" name="Science">
        <title>Green evolution and dynamic adaptations revealed by genomes of the marine picoeukaryotes Micromonas.</title>
        <authorList>
            <person name="Worden A.Z."/>
            <person name="Lee J.H."/>
            <person name="Mock T."/>
            <person name="Rouze P."/>
            <person name="Simmons M.P."/>
            <person name="Aerts A.L."/>
            <person name="Allen A.E."/>
            <person name="Cuvelier M.L."/>
            <person name="Derelle E."/>
            <person name="Everett M.V."/>
            <person name="Foulon E."/>
            <person name="Grimwood J."/>
            <person name="Gundlach H."/>
            <person name="Henrissat B."/>
            <person name="Napoli C."/>
            <person name="McDonald S.M."/>
            <person name="Parker M.S."/>
            <person name="Rombauts S."/>
            <person name="Salamov A."/>
            <person name="Von Dassow P."/>
            <person name="Badger J.H."/>
            <person name="Coutinho P.M."/>
            <person name="Demir E."/>
            <person name="Dubchak I."/>
            <person name="Gentemann C."/>
            <person name="Eikrem W."/>
            <person name="Gready J.E."/>
            <person name="John U."/>
            <person name="Lanier W."/>
            <person name="Lindquist E.A."/>
            <person name="Lucas S."/>
            <person name="Mayer K.F."/>
            <person name="Moreau H."/>
            <person name="Not F."/>
            <person name="Otillar R."/>
            <person name="Panaud O."/>
            <person name="Pangilinan J."/>
            <person name="Paulsen I."/>
            <person name="Piegu B."/>
            <person name="Poliakov A."/>
            <person name="Robbens S."/>
            <person name="Schmutz J."/>
            <person name="Toulza E."/>
            <person name="Wyss T."/>
            <person name="Zelensky A."/>
            <person name="Zhou K."/>
            <person name="Armbrust E.V."/>
            <person name="Bhattacharya D."/>
            <person name="Goodenough U.W."/>
            <person name="Van de Peer Y."/>
            <person name="Grigoriev I.V."/>
        </authorList>
    </citation>
    <scope>NUCLEOTIDE SEQUENCE [LARGE SCALE GENOMIC DNA]</scope>
    <source>
        <strain evidence="8">RCC299 / NOUM17</strain>
    </source>
</reference>
<feature type="domain" description="PPIase FKBP-type" evidence="6">
    <location>
        <begin position="57"/>
        <end position="144"/>
    </location>
</feature>
<dbReference type="Gene3D" id="3.10.50.40">
    <property type="match status" value="1"/>
</dbReference>
<dbReference type="STRING" id="296587.C1EDE4"/>
<evidence type="ECO:0000313" key="8">
    <source>
        <dbReference type="Proteomes" id="UP000002009"/>
    </source>
</evidence>
<dbReference type="GO" id="GO:0006457">
    <property type="term" value="P:protein folding"/>
    <property type="evidence" value="ECO:0007669"/>
    <property type="project" value="InterPro"/>
</dbReference>
<dbReference type="OMA" id="DLAWGKR"/>
<dbReference type="InterPro" id="IPR000774">
    <property type="entry name" value="PPIase_FKBP_N"/>
</dbReference>
<accession>C1EDE4</accession>
<dbReference type="RefSeq" id="XP_002504782.1">
    <property type="nucleotide sequence ID" value="XM_002504736.1"/>
</dbReference>
<protein>
    <recommendedName>
        <fullName evidence="2 5">peptidylprolyl isomerase</fullName>
        <ecNumber evidence="2 5">5.2.1.8</ecNumber>
    </recommendedName>
</protein>
<evidence type="ECO:0000313" key="7">
    <source>
        <dbReference type="EMBL" id="ACO66040.1"/>
    </source>
</evidence>
<dbReference type="InterPro" id="IPR046357">
    <property type="entry name" value="PPIase_dom_sf"/>
</dbReference>
<dbReference type="eggNOG" id="KOG0549">
    <property type="taxonomic scope" value="Eukaryota"/>
</dbReference>
<keyword evidence="4 5" id="KW-0413">Isomerase</keyword>
<dbReference type="EC" id="5.2.1.8" evidence="2 5"/>
<proteinExistence type="predicted"/>
<dbReference type="KEGG" id="mis:MICPUN_86352"/>
<dbReference type="Pfam" id="PF01346">
    <property type="entry name" value="FKBP_N"/>
    <property type="match status" value="1"/>
</dbReference>
<evidence type="ECO:0000256" key="1">
    <source>
        <dbReference type="ARBA" id="ARBA00000971"/>
    </source>
</evidence>
<evidence type="ECO:0000256" key="3">
    <source>
        <dbReference type="ARBA" id="ARBA00023110"/>
    </source>
</evidence>
<sequence>MKLAFKRWPDTPNKTSPEGYVWLEANARREDVVVLPSGLQYRVLEEGTGPTGRITKDTPCSCHYEGKLIDGTVFDSSIKRGKPITFAPKQVIRGWTEAMGMMREGDRWELFIPAELGYGGRGSPSGSIKPGDALIFEMKIERVNP</sequence>
<evidence type="ECO:0000256" key="2">
    <source>
        <dbReference type="ARBA" id="ARBA00013194"/>
    </source>
</evidence>
<dbReference type="PANTHER" id="PTHR43811">
    <property type="entry name" value="FKBP-TYPE PEPTIDYL-PROLYL CIS-TRANS ISOMERASE FKPA"/>
    <property type="match status" value="1"/>
</dbReference>
<dbReference type="Pfam" id="PF00254">
    <property type="entry name" value="FKBP_C"/>
    <property type="match status" value="1"/>
</dbReference>
<keyword evidence="3 5" id="KW-0697">Rotamase</keyword>
<name>C1EDE4_MICCC</name>
<dbReference type="InterPro" id="IPR001179">
    <property type="entry name" value="PPIase_FKBP_dom"/>
</dbReference>
<comment type="catalytic activity">
    <reaction evidence="1 5">
        <text>[protein]-peptidylproline (omega=180) = [protein]-peptidylproline (omega=0)</text>
        <dbReference type="Rhea" id="RHEA:16237"/>
        <dbReference type="Rhea" id="RHEA-COMP:10747"/>
        <dbReference type="Rhea" id="RHEA-COMP:10748"/>
        <dbReference type="ChEBI" id="CHEBI:83833"/>
        <dbReference type="ChEBI" id="CHEBI:83834"/>
        <dbReference type="EC" id="5.2.1.8"/>
    </reaction>
</comment>
<dbReference type="InParanoid" id="C1EDE4"/>
<dbReference type="Proteomes" id="UP000002009">
    <property type="component" value="Chromosome 11"/>
</dbReference>